<evidence type="ECO:0000256" key="1">
    <source>
        <dbReference type="SAM" id="MobiDB-lite"/>
    </source>
</evidence>
<keyword evidence="3" id="KW-1185">Reference proteome</keyword>
<accession>A0A7J6N312</accession>
<dbReference type="OrthoDB" id="10290310at2759"/>
<reference evidence="2 3" key="1">
    <citation type="submission" date="2020-04" db="EMBL/GenBank/DDBJ databases">
        <title>Perkinsus chesapeaki whole genome sequence.</title>
        <authorList>
            <person name="Bogema D.R."/>
        </authorList>
    </citation>
    <scope>NUCLEOTIDE SEQUENCE [LARGE SCALE GENOMIC DNA]</scope>
    <source>
        <strain evidence="2">ATCC PRA-425</strain>
    </source>
</reference>
<protein>
    <submittedName>
        <fullName evidence="2">Uncharacterized protein</fullName>
    </submittedName>
</protein>
<dbReference type="AlphaFoldDB" id="A0A7J6N312"/>
<comment type="caution">
    <text evidence="2">The sequence shown here is derived from an EMBL/GenBank/DDBJ whole genome shotgun (WGS) entry which is preliminary data.</text>
</comment>
<gene>
    <name evidence="2" type="ORF">FOL47_000041</name>
</gene>
<dbReference type="Proteomes" id="UP000591131">
    <property type="component" value="Unassembled WGS sequence"/>
</dbReference>
<name>A0A7J6N312_PERCH</name>
<proteinExistence type="predicted"/>
<evidence type="ECO:0000313" key="2">
    <source>
        <dbReference type="EMBL" id="KAF4678312.1"/>
    </source>
</evidence>
<feature type="region of interest" description="Disordered" evidence="1">
    <location>
        <begin position="306"/>
        <end position="335"/>
    </location>
</feature>
<sequence length="388" mass="42981">MLKPSGLPSQNTASLTALNPGMAYLPAASTSRSMGFQPGAIGSLVDFGPFSPAPSAPPAVGASGGFLIWNDASPTRSSQRLSTRAVAGSVFSASDDVDRSLQSITKHRKAKRRRGLKDSTCIKNKPHHKERVSGKIFETFSPFDERFPAYMAHEPLEIRGFQAHSPFSQEFECVSQWPSSKRARKRSRNVDRVKLVKKYIGSSRGQKKSKNWHVRSYHQHLVKRSNCGSHEWESVSPFDSKFRVLTTKPGVYQPKTSTQPHAKGLIVCSPWDERYRVQCQLGWWQEDDTDGFSTYSPFDNRFPSRFSPFTGGRTKKKPSPLKQMYSPEPRSNGPWTSPMAAAPAAAAFPRMTPVASGATTSLSFHISPNYTVPVGFSSPFIPQVPQLN</sequence>
<organism evidence="2 3">
    <name type="scientific">Perkinsus chesapeaki</name>
    <name type="common">Clam parasite</name>
    <name type="synonym">Perkinsus andrewsi</name>
    <dbReference type="NCBI Taxonomy" id="330153"/>
    <lineage>
        <taxon>Eukaryota</taxon>
        <taxon>Sar</taxon>
        <taxon>Alveolata</taxon>
        <taxon>Perkinsozoa</taxon>
        <taxon>Perkinsea</taxon>
        <taxon>Perkinsida</taxon>
        <taxon>Perkinsidae</taxon>
        <taxon>Perkinsus</taxon>
    </lineage>
</organism>
<dbReference type="EMBL" id="JAAPAO010000001">
    <property type="protein sequence ID" value="KAF4678312.1"/>
    <property type="molecule type" value="Genomic_DNA"/>
</dbReference>
<evidence type="ECO:0000313" key="3">
    <source>
        <dbReference type="Proteomes" id="UP000591131"/>
    </source>
</evidence>